<dbReference type="SUPFAM" id="SSF53850">
    <property type="entry name" value="Periplasmic binding protein-like II"/>
    <property type="match status" value="1"/>
</dbReference>
<dbReference type="PANTHER" id="PTHR30126:SF39">
    <property type="entry name" value="HTH-TYPE TRANSCRIPTIONAL REGULATOR CYSL"/>
    <property type="match status" value="1"/>
</dbReference>
<dbReference type="SUPFAM" id="SSF46785">
    <property type="entry name" value="Winged helix' DNA-binding domain"/>
    <property type="match status" value="1"/>
</dbReference>
<keyword evidence="5" id="KW-1133">Transmembrane helix</keyword>
<evidence type="ECO:0000259" key="6">
    <source>
        <dbReference type="PROSITE" id="PS50931"/>
    </source>
</evidence>
<evidence type="ECO:0000256" key="2">
    <source>
        <dbReference type="ARBA" id="ARBA00023015"/>
    </source>
</evidence>
<dbReference type="PRINTS" id="PR00039">
    <property type="entry name" value="HTHLYSR"/>
</dbReference>
<dbReference type="GO" id="GO:0000976">
    <property type="term" value="F:transcription cis-regulatory region binding"/>
    <property type="evidence" value="ECO:0007669"/>
    <property type="project" value="TreeGrafter"/>
</dbReference>
<evidence type="ECO:0000256" key="5">
    <source>
        <dbReference type="SAM" id="Phobius"/>
    </source>
</evidence>
<dbReference type="RefSeq" id="WP_015749202.1">
    <property type="nucleotide sequence ID" value="NC_013235.1"/>
</dbReference>
<dbReference type="InterPro" id="IPR036390">
    <property type="entry name" value="WH_DNA-bd_sf"/>
</dbReference>
<keyword evidence="5" id="KW-0812">Transmembrane</keyword>
<dbReference type="PROSITE" id="PS50931">
    <property type="entry name" value="HTH_LYSR"/>
    <property type="match status" value="1"/>
</dbReference>
<accession>C8XHS4</accession>
<keyword evidence="2" id="KW-0805">Transcription regulation</keyword>
<name>C8XHS4_NAKMY</name>
<feature type="domain" description="HTH lysR-type" evidence="6">
    <location>
        <begin position="4"/>
        <end position="61"/>
    </location>
</feature>
<keyword evidence="4" id="KW-0804">Transcription</keyword>
<dbReference type="FunFam" id="1.10.10.10:FF:000001">
    <property type="entry name" value="LysR family transcriptional regulator"/>
    <property type="match status" value="1"/>
</dbReference>
<gene>
    <name evidence="7" type="ordered locus">Namu_4087</name>
</gene>
<dbReference type="CDD" id="cd05466">
    <property type="entry name" value="PBP2_LTTR_substrate"/>
    <property type="match status" value="1"/>
</dbReference>
<protein>
    <submittedName>
        <fullName evidence="7">Transcriptional regulator, LysR family</fullName>
    </submittedName>
</protein>
<dbReference type="InterPro" id="IPR000847">
    <property type="entry name" value="LysR_HTH_N"/>
</dbReference>
<dbReference type="Gene3D" id="1.10.10.10">
    <property type="entry name" value="Winged helix-like DNA-binding domain superfamily/Winged helix DNA-binding domain"/>
    <property type="match status" value="1"/>
</dbReference>
<dbReference type="Pfam" id="PF03466">
    <property type="entry name" value="LysR_substrate"/>
    <property type="match status" value="1"/>
</dbReference>
<evidence type="ECO:0000256" key="1">
    <source>
        <dbReference type="ARBA" id="ARBA00009437"/>
    </source>
</evidence>
<evidence type="ECO:0000313" key="7">
    <source>
        <dbReference type="EMBL" id="ACV80377.1"/>
    </source>
</evidence>
<dbReference type="PANTHER" id="PTHR30126">
    <property type="entry name" value="HTH-TYPE TRANSCRIPTIONAL REGULATOR"/>
    <property type="match status" value="1"/>
</dbReference>
<evidence type="ECO:0000256" key="3">
    <source>
        <dbReference type="ARBA" id="ARBA00023125"/>
    </source>
</evidence>
<dbReference type="InterPro" id="IPR036388">
    <property type="entry name" value="WH-like_DNA-bd_sf"/>
</dbReference>
<dbReference type="STRING" id="479431.Namu_4087"/>
<feature type="transmembrane region" description="Helical" evidence="5">
    <location>
        <begin position="231"/>
        <end position="253"/>
    </location>
</feature>
<keyword evidence="3" id="KW-0238">DNA-binding</keyword>
<dbReference type="Pfam" id="PF00126">
    <property type="entry name" value="HTH_1"/>
    <property type="match status" value="1"/>
</dbReference>
<dbReference type="Proteomes" id="UP000002218">
    <property type="component" value="Chromosome"/>
</dbReference>
<dbReference type="InParanoid" id="C8XHS4"/>
<dbReference type="HOGENOM" id="CLU_039613_6_0_11"/>
<dbReference type="Gene3D" id="3.40.190.10">
    <property type="entry name" value="Periplasmic binding protein-like II"/>
    <property type="match status" value="2"/>
</dbReference>
<dbReference type="EMBL" id="CP001737">
    <property type="protein sequence ID" value="ACV80377.1"/>
    <property type="molecule type" value="Genomic_DNA"/>
</dbReference>
<organism evidence="7 8">
    <name type="scientific">Nakamurella multipartita (strain ATCC 700099 / DSM 44233 / CIP 104796 / JCM 9543 / NBRC 105858 / Y-104)</name>
    <name type="common">Microsphaera multipartita</name>
    <dbReference type="NCBI Taxonomy" id="479431"/>
    <lineage>
        <taxon>Bacteria</taxon>
        <taxon>Bacillati</taxon>
        <taxon>Actinomycetota</taxon>
        <taxon>Actinomycetes</taxon>
        <taxon>Nakamurellales</taxon>
        <taxon>Nakamurellaceae</taxon>
        <taxon>Nakamurella</taxon>
    </lineage>
</organism>
<dbReference type="GO" id="GO:0003700">
    <property type="term" value="F:DNA-binding transcription factor activity"/>
    <property type="evidence" value="ECO:0007669"/>
    <property type="project" value="InterPro"/>
</dbReference>
<dbReference type="AlphaFoldDB" id="C8XHS4"/>
<keyword evidence="8" id="KW-1185">Reference proteome</keyword>
<reference evidence="8" key="1">
    <citation type="submission" date="2009-09" db="EMBL/GenBank/DDBJ databases">
        <title>The complete genome of Nakamurella multipartita DSM 44233.</title>
        <authorList>
            <consortium name="US DOE Joint Genome Institute (JGI-PGF)"/>
            <person name="Lucas S."/>
            <person name="Copeland A."/>
            <person name="Lapidus A."/>
            <person name="Glavina del Rio T."/>
            <person name="Dalin E."/>
            <person name="Tice H."/>
            <person name="Bruce D."/>
            <person name="Goodwin L."/>
            <person name="Pitluck S."/>
            <person name="Kyrpides N."/>
            <person name="Mavromatis K."/>
            <person name="Ivanova N."/>
            <person name="Ovchinnikova G."/>
            <person name="Sims D."/>
            <person name="Meincke L."/>
            <person name="Brettin T."/>
            <person name="Detter J.C."/>
            <person name="Han C."/>
            <person name="Larimer F."/>
            <person name="Land M."/>
            <person name="Hauser L."/>
            <person name="Markowitz V."/>
            <person name="Cheng J.-F."/>
            <person name="Hugenholtz P."/>
            <person name="Woyke T."/>
            <person name="Wu D."/>
            <person name="Klenk H.-P."/>
            <person name="Eisen J.A."/>
        </authorList>
    </citation>
    <scope>NUCLEOTIDE SEQUENCE [LARGE SCALE GENOMIC DNA]</scope>
    <source>
        <strain evidence="8">ATCC 700099 / DSM 44233 / CIP 104796 / JCM 9543 / NBRC 105858 / Y-104</strain>
    </source>
</reference>
<dbReference type="InterPro" id="IPR005119">
    <property type="entry name" value="LysR_subst-bd"/>
</dbReference>
<sequence>MTPVELDWMETFLAVVDRGGFTAASSQVHRSQSRVSAHIASLERELGTRLIDRSRRPAAVTEAGQVFAAHAREILADVRTARAALAAVRALSGQSIRVQTTACIGATILPAVLAGVLERFPDATVAVSEPDGWSEDAGAAAAEQSVLVVAPVDRDPHPLARRHVLWWEPLQALLPAAHPWAREAGGISVDRLAEQRLVLCPVVGGVIEPLLGEDPGAAPAPRITVEAPHTLAALVAAGLGIGIVNIGLTGLLGDRDLVAVPLRGVDGSADLGLDVAVEWFDVVLTSPIGRALHEAVLLAPTPVGASDRRTRT</sequence>
<comment type="similarity">
    <text evidence="1">Belongs to the LysR transcriptional regulatory family.</text>
</comment>
<reference evidence="7 8" key="2">
    <citation type="journal article" date="2010" name="Stand. Genomic Sci.">
        <title>Complete genome sequence of Nakamurella multipartita type strain (Y-104).</title>
        <authorList>
            <person name="Tice H."/>
            <person name="Mayilraj S."/>
            <person name="Sims D."/>
            <person name="Lapidus A."/>
            <person name="Nolan M."/>
            <person name="Lucas S."/>
            <person name="Glavina Del Rio T."/>
            <person name="Copeland A."/>
            <person name="Cheng J.F."/>
            <person name="Meincke L."/>
            <person name="Bruce D."/>
            <person name="Goodwin L."/>
            <person name="Pitluck S."/>
            <person name="Ivanova N."/>
            <person name="Mavromatis K."/>
            <person name="Ovchinnikova G."/>
            <person name="Pati A."/>
            <person name="Chen A."/>
            <person name="Palaniappan K."/>
            <person name="Land M."/>
            <person name="Hauser L."/>
            <person name="Chang Y.J."/>
            <person name="Jeffries C.D."/>
            <person name="Detter J.C."/>
            <person name="Brettin T."/>
            <person name="Rohde M."/>
            <person name="Goker M."/>
            <person name="Bristow J."/>
            <person name="Eisen J.A."/>
            <person name="Markowitz V."/>
            <person name="Hugenholtz P."/>
            <person name="Kyrpides N.C."/>
            <person name="Klenk H.P."/>
            <person name="Chen F."/>
        </authorList>
    </citation>
    <scope>NUCLEOTIDE SEQUENCE [LARGE SCALE GENOMIC DNA]</scope>
    <source>
        <strain evidence="8">ATCC 700099 / DSM 44233 / CIP 104796 / JCM 9543 / NBRC 105858 / Y-104</strain>
    </source>
</reference>
<evidence type="ECO:0000313" key="8">
    <source>
        <dbReference type="Proteomes" id="UP000002218"/>
    </source>
</evidence>
<dbReference type="eggNOG" id="COG0583">
    <property type="taxonomic scope" value="Bacteria"/>
</dbReference>
<keyword evidence="5" id="KW-0472">Membrane</keyword>
<dbReference type="KEGG" id="nml:Namu_4087"/>
<proteinExistence type="inferred from homology"/>
<evidence type="ECO:0000256" key="4">
    <source>
        <dbReference type="ARBA" id="ARBA00023163"/>
    </source>
</evidence>